<proteinExistence type="predicted"/>
<evidence type="ECO:0008006" key="3">
    <source>
        <dbReference type="Google" id="ProtNLM"/>
    </source>
</evidence>
<evidence type="ECO:0000313" key="2">
    <source>
        <dbReference type="Proteomes" id="UP000775213"/>
    </source>
</evidence>
<organism evidence="1 2">
    <name type="scientific">Dendrobium chrysotoxum</name>
    <name type="common">Orchid</name>
    <dbReference type="NCBI Taxonomy" id="161865"/>
    <lineage>
        <taxon>Eukaryota</taxon>
        <taxon>Viridiplantae</taxon>
        <taxon>Streptophyta</taxon>
        <taxon>Embryophyta</taxon>
        <taxon>Tracheophyta</taxon>
        <taxon>Spermatophyta</taxon>
        <taxon>Magnoliopsida</taxon>
        <taxon>Liliopsida</taxon>
        <taxon>Asparagales</taxon>
        <taxon>Orchidaceae</taxon>
        <taxon>Epidendroideae</taxon>
        <taxon>Malaxideae</taxon>
        <taxon>Dendrobiinae</taxon>
        <taxon>Dendrobium</taxon>
    </lineage>
</organism>
<keyword evidence="2" id="KW-1185">Reference proteome</keyword>
<dbReference type="Proteomes" id="UP000775213">
    <property type="component" value="Unassembled WGS sequence"/>
</dbReference>
<name>A0AAV7HE52_DENCH</name>
<evidence type="ECO:0000313" key="1">
    <source>
        <dbReference type="EMBL" id="KAH0466435.1"/>
    </source>
</evidence>
<reference evidence="1 2" key="1">
    <citation type="journal article" date="2021" name="Hortic Res">
        <title>Chromosome-scale assembly of the Dendrobium chrysotoxum genome enhances the understanding of orchid evolution.</title>
        <authorList>
            <person name="Zhang Y."/>
            <person name="Zhang G.Q."/>
            <person name="Zhang D."/>
            <person name="Liu X.D."/>
            <person name="Xu X.Y."/>
            <person name="Sun W.H."/>
            <person name="Yu X."/>
            <person name="Zhu X."/>
            <person name="Wang Z.W."/>
            <person name="Zhao X."/>
            <person name="Zhong W.Y."/>
            <person name="Chen H."/>
            <person name="Yin W.L."/>
            <person name="Huang T."/>
            <person name="Niu S.C."/>
            <person name="Liu Z.J."/>
        </authorList>
    </citation>
    <scope>NUCLEOTIDE SEQUENCE [LARGE SCALE GENOMIC DNA]</scope>
    <source>
        <strain evidence="1">Lindl</strain>
    </source>
</reference>
<dbReference type="AlphaFoldDB" id="A0AAV7HE52"/>
<protein>
    <recommendedName>
        <fullName evidence="3">Secreted protein</fullName>
    </recommendedName>
</protein>
<comment type="caution">
    <text evidence="1">The sequence shown here is derived from an EMBL/GenBank/DDBJ whole genome shotgun (WGS) entry which is preliminary data.</text>
</comment>
<accession>A0AAV7HE52</accession>
<gene>
    <name evidence="1" type="ORF">IEQ34_003673</name>
</gene>
<dbReference type="EMBL" id="JAGFBR010000005">
    <property type="protein sequence ID" value="KAH0466435.1"/>
    <property type="molecule type" value="Genomic_DNA"/>
</dbReference>
<sequence>MAYIAISVVFFVAIFESINRVFAALCSAVFPQAKRIMLHHQMTVLNTDALVGVTDLKELTCFKLPEWTRKWALVPRFLIF</sequence>